<feature type="transmembrane region" description="Helical" evidence="4">
    <location>
        <begin position="21"/>
        <end position="43"/>
    </location>
</feature>
<feature type="transmembrane region" description="Helical" evidence="4">
    <location>
        <begin position="123"/>
        <end position="141"/>
    </location>
</feature>
<dbReference type="PANTHER" id="PTHR43702:SF3">
    <property type="entry name" value="PROTEIN TSGA"/>
    <property type="match status" value="1"/>
</dbReference>
<dbReference type="InterPro" id="IPR050375">
    <property type="entry name" value="MFS_TsgA-like"/>
</dbReference>
<evidence type="ECO:0000256" key="1">
    <source>
        <dbReference type="ARBA" id="ARBA00004429"/>
    </source>
</evidence>
<dbReference type="STRING" id="5514.A0A395SQE9"/>
<dbReference type="Pfam" id="PF07690">
    <property type="entry name" value="MFS_1"/>
    <property type="match status" value="1"/>
</dbReference>
<keyword evidence="3" id="KW-0325">Glycoprotein</keyword>
<reference evidence="5 6" key="1">
    <citation type="journal article" date="2018" name="PLoS Pathog.">
        <title>Evolution of structural diversity of trichothecenes, a family of toxins produced by plant pathogenic and entomopathogenic fungi.</title>
        <authorList>
            <person name="Proctor R.H."/>
            <person name="McCormick S.P."/>
            <person name="Kim H.S."/>
            <person name="Cardoza R.E."/>
            <person name="Stanley A.M."/>
            <person name="Lindo L."/>
            <person name="Kelly A."/>
            <person name="Brown D.W."/>
            <person name="Lee T."/>
            <person name="Vaughan M.M."/>
            <person name="Alexander N.J."/>
            <person name="Busman M."/>
            <person name="Gutierrez S."/>
        </authorList>
    </citation>
    <scope>NUCLEOTIDE SEQUENCE [LARGE SCALE GENOMIC DNA]</scope>
    <source>
        <strain evidence="5 6">NRRL 3299</strain>
    </source>
</reference>
<keyword evidence="2" id="KW-1003">Cell membrane</keyword>
<dbReference type="Gene3D" id="1.20.1250.20">
    <property type="entry name" value="MFS general substrate transporter like domains"/>
    <property type="match status" value="2"/>
</dbReference>
<feature type="transmembrane region" description="Helical" evidence="4">
    <location>
        <begin position="162"/>
        <end position="185"/>
    </location>
</feature>
<evidence type="ECO:0000313" key="5">
    <source>
        <dbReference type="EMBL" id="RGP74694.1"/>
    </source>
</evidence>
<feature type="transmembrane region" description="Helical" evidence="4">
    <location>
        <begin position="93"/>
        <end position="111"/>
    </location>
</feature>
<evidence type="ECO:0000313" key="6">
    <source>
        <dbReference type="Proteomes" id="UP000266152"/>
    </source>
</evidence>
<dbReference type="AlphaFoldDB" id="A0A395SQE9"/>
<keyword evidence="4" id="KW-0812">Transmembrane</keyword>
<feature type="transmembrane region" description="Helical" evidence="4">
    <location>
        <begin position="337"/>
        <end position="355"/>
    </location>
</feature>
<feature type="transmembrane region" description="Helical" evidence="4">
    <location>
        <begin position="367"/>
        <end position="384"/>
    </location>
</feature>
<feature type="transmembrane region" description="Helical" evidence="4">
    <location>
        <begin position="63"/>
        <end position="81"/>
    </location>
</feature>
<feature type="transmembrane region" description="Helical" evidence="4">
    <location>
        <begin position="246"/>
        <end position="267"/>
    </location>
</feature>
<comment type="subcellular location">
    <subcellularLocation>
        <location evidence="1">Cell inner membrane</location>
        <topology evidence="1">Multi-pass membrane protein</topology>
    </subcellularLocation>
</comment>
<feature type="transmembrane region" description="Helical" evidence="4">
    <location>
        <begin position="287"/>
        <end position="306"/>
    </location>
</feature>
<keyword evidence="4" id="KW-0472">Membrane</keyword>
<dbReference type="InterPro" id="IPR036259">
    <property type="entry name" value="MFS_trans_sf"/>
</dbReference>
<dbReference type="SUPFAM" id="SSF103473">
    <property type="entry name" value="MFS general substrate transporter"/>
    <property type="match status" value="1"/>
</dbReference>
<dbReference type="GO" id="GO:0005886">
    <property type="term" value="C:plasma membrane"/>
    <property type="evidence" value="ECO:0007669"/>
    <property type="project" value="UniProtKB-SubCell"/>
</dbReference>
<feature type="transmembrane region" description="Helical" evidence="4">
    <location>
        <begin position="197"/>
        <end position="217"/>
    </location>
</feature>
<dbReference type="EMBL" id="PXOF01000020">
    <property type="protein sequence ID" value="RGP74694.1"/>
    <property type="molecule type" value="Genomic_DNA"/>
</dbReference>
<feature type="transmembrane region" description="Helical" evidence="4">
    <location>
        <begin position="313"/>
        <end position="331"/>
    </location>
</feature>
<comment type="caution">
    <text evidence="5">The sequence shown here is derived from an EMBL/GenBank/DDBJ whole genome shotgun (WGS) entry which is preliminary data.</text>
</comment>
<dbReference type="PANTHER" id="PTHR43702">
    <property type="entry name" value="L-FUCOSE-PROTON SYMPORTER"/>
    <property type="match status" value="1"/>
</dbReference>
<keyword evidence="6" id="KW-1185">Reference proteome</keyword>
<dbReference type="GO" id="GO:0022857">
    <property type="term" value="F:transmembrane transporter activity"/>
    <property type="evidence" value="ECO:0007669"/>
    <property type="project" value="InterPro"/>
</dbReference>
<evidence type="ECO:0000256" key="3">
    <source>
        <dbReference type="ARBA" id="ARBA00023180"/>
    </source>
</evidence>
<keyword evidence="4" id="KW-1133">Transmembrane helix</keyword>
<sequence>MAGGIPTAAPAIAGGYLTGRALIFPLSLIISLFFLWGFSYGLLDVLNKHFQTVLGISRLESTGLQVMYFGGGYLLFSPIAAEVLKRRGYKQTILMGLSLYSLGAILFWPVAKSADSNANGRAVFGGFCACTLVIACGLATLETSANSYAVVIGNPASANARLQFCQSWNGVASFIGPLIASKFFFTGENQNSLTNVQFVYLAVACAGAAVGVLFFFAKLPEISEAVIEDEAGHSSEGSIWKQYNMWAAFVAQFCYVGAQVTVATFFINYAHENGGISTASASNMLSYALITFTVGRFFATGLAVFLRAEFIMVVYSCCAIALTAYCSAGSGAASIGVLIAIFFFEAPMYPTIFALGTANLGRHTRRAAGILVMGVSGGAVFPPIQGAIADAKGTRISYIVPAIGFVYVLGYVSVCWVRGGMKILAEKAPESSPVDEITDNEKNDVIVEQHEKKAGDMA</sequence>
<gene>
    <name evidence="5" type="ORF">FSPOR_1272</name>
</gene>
<dbReference type="InterPro" id="IPR011701">
    <property type="entry name" value="MFS"/>
</dbReference>
<name>A0A395SQE9_FUSSP</name>
<organism evidence="5 6">
    <name type="scientific">Fusarium sporotrichioides</name>
    <dbReference type="NCBI Taxonomy" id="5514"/>
    <lineage>
        <taxon>Eukaryota</taxon>
        <taxon>Fungi</taxon>
        <taxon>Dikarya</taxon>
        <taxon>Ascomycota</taxon>
        <taxon>Pezizomycotina</taxon>
        <taxon>Sordariomycetes</taxon>
        <taxon>Hypocreomycetidae</taxon>
        <taxon>Hypocreales</taxon>
        <taxon>Nectriaceae</taxon>
        <taxon>Fusarium</taxon>
    </lineage>
</organism>
<accession>A0A395SQE9</accession>
<feature type="transmembrane region" description="Helical" evidence="4">
    <location>
        <begin position="396"/>
        <end position="417"/>
    </location>
</feature>
<evidence type="ECO:0000256" key="4">
    <source>
        <dbReference type="SAM" id="Phobius"/>
    </source>
</evidence>
<evidence type="ECO:0000256" key="2">
    <source>
        <dbReference type="ARBA" id="ARBA00022475"/>
    </source>
</evidence>
<protein>
    <submittedName>
        <fullName evidence="5">Mfs fhs l-fucose permease</fullName>
    </submittedName>
</protein>
<dbReference type="Proteomes" id="UP000266152">
    <property type="component" value="Unassembled WGS sequence"/>
</dbReference>
<proteinExistence type="predicted"/>